<evidence type="ECO:0000313" key="1">
    <source>
        <dbReference type="EMBL" id="EDM27561.1"/>
    </source>
</evidence>
<sequence>MKIKPATTLILIALTFCACKPKEATKPAQATDFISPKAFGIINFNLKSIDSTTGAKQFLHDKLGKNKEFKILNELQIPFSDFSNITTCLSQHEFYILTLKAPLELDRLFEKFLKAKSPKYNGERLLFEDKNVYRLTRKDESRFCAQVSPKIILIGQQNDLLNSLSSKAVSSNPIVDKIDFALPFSLLIKQSELLPPQLKDIKELSGQAQYKDTLDINFEGQFNNEQATSGAQNMLRTLIGFTPLPDQMRKSLKFEQNSTELKISAQVSDQEIAELLKEEMKKDK</sequence>
<reference evidence="1 2" key="1">
    <citation type="journal article" date="2010" name="J. Bacteriol.">
        <title>Genome sequence of Lentisphaera araneosa HTCC2155T, the type species of the order Lentisphaerales in the phylum Lentisphaerae.</title>
        <authorList>
            <person name="Thrash J.C."/>
            <person name="Cho J.C."/>
            <person name="Vergin K.L."/>
            <person name="Morris R.M."/>
            <person name="Giovannoni S.J."/>
        </authorList>
    </citation>
    <scope>NUCLEOTIDE SEQUENCE [LARGE SCALE GENOMIC DNA]</scope>
    <source>
        <strain evidence="1 2">HTCC2155</strain>
    </source>
</reference>
<dbReference type="EMBL" id="ABCK01000008">
    <property type="protein sequence ID" value="EDM27561.1"/>
    <property type="molecule type" value="Genomic_DNA"/>
</dbReference>
<dbReference type="PROSITE" id="PS51257">
    <property type="entry name" value="PROKAR_LIPOPROTEIN"/>
    <property type="match status" value="1"/>
</dbReference>
<name>A6DKV9_9BACT</name>
<gene>
    <name evidence="1" type="primary">rbgA</name>
    <name evidence="1" type="ORF">LNTAR_20183</name>
</gene>
<comment type="caution">
    <text evidence="1">The sequence shown here is derived from an EMBL/GenBank/DDBJ whole genome shotgun (WGS) entry which is preliminary data.</text>
</comment>
<evidence type="ECO:0000313" key="2">
    <source>
        <dbReference type="Proteomes" id="UP000004947"/>
    </source>
</evidence>
<protein>
    <submittedName>
        <fullName evidence="1">Ribosomal biogenesis GTPase</fullName>
    </submittedName>
</protein>
<dbReference type="Proteomes" id="UP000004947">
    <property type="component" value="Unassembled WGS sequence"/>
</dbReference>
<organism evidence="1 2">
    <name type="scientific">Lentisphaera araneosa HTCC2155</name>
    <dbReference type="NCBI Taxonomy" id="313628"/>
    <lineage>
        <taxon>Bacteria</taxon>
        <taxon>Pseudomonadati</taxon>
        <taxon>Lentisphaerota</taxon>
        <taxon>Lentisphaeria</taxon>
        <taxon>Lentisphaerales</taxon>
        <taxon>Lentisphaeraceae</taxon>
        <taxon>Lentisphaera</taxon>
    </lineage>
</organism>
<dbReference type="AlphaFoldDB" id="A6DKV9"/>
<dbReference type="RefSeq" id="WP_007278521.1">
    <property type="nucleotide sequence ID" value="NZ_ABCK01000008.1"/>
</dbReference>
<proteinExistence type="predicted"/>
<keyword evidence="2" id="KW-1185">Reference proteome</keyword>
<accession>A6DKV9</accession>
<dbReference type="STRING" id="313628.LNTAR_20183"/>